<feature type="domain" description="Response regulatory" evidence="7">
    <location>
        <begin position="8"/>
        <end position="125"/>
    </location>
</feature>
<dbReference type="SMART" id="SM00421">
    <property type="entry name" value="HTH_LUXR"/>
    <property type="match status" value="1"/>
</dbReference>
<dbReference type="InterPro" id="IPR000792">
    <property type="entry name" value="Tscrpt_reg_LuxR_C"/>
</dbReference>
<dbReference type="PRINTS" id="PR00038">
    <property type="entry name" value="HTHLUXR"/>
</dbReference>
<dbReference type="CDD" id="cd06170">
    <property type="entry name" value="LuxR_C_like"/>
    <property type="match status" value="1"/>
</dbReference>
<evidence type="ECO:0000256" key="1">
    <source>
        <dbReference type="ARBA" id="ARBA00022553"/>
    </source>
</evidence>
<organism evidence="8 9">
    <name type="scientific">Nocardioides panacisoli</name>
    <dbReference type="NCBI Taxonomy" id="627624"/>
    <lineage>
        <taxon>Bacteria</taxon>
        <taxon>Bacillati</taxon>
        <taxon>Actinomycetota</taxon>
        <taxon>Actinomycetes</taxon>
        <taxon>Propionibacteriales</taxon>
        <taxon>Nocardioidaceae</taxon>
        <taxon>Nocardioides</taxon>
    </lineage>
</organism>
<keyword evidence="4" id="KW-0804">Transcription</keyword>
<keyword evidence="2" id="KW-0805">Transcription regulation</keyword>
<reference evidence="9" key="1">
    <citation type="journal article" date="2019" name="Int. J. Syst. Evol. Microbiol.">
        <title>The Global Catalogue of Microorganisms (GCM) 10K type strain sequencing project: providing services to taxonomists for standard genome sequencing and annotation.</title>
        <authorList>
            <consortium name="The Broad Institute Genomics Platform"/>
            <consortium name="The Broad Institute Genome Sequencing Center for Infectious Disease"/>
            <person name="Wu L."/>
            <person name="Ma J."/>
        </authorList>
    </citation>
    <scope>NUCLEOTIDE SEQUENCE [LARGE SCALE GENOMIC DNA]</scope>
    <source>
        <strain evidence="9">JCM 16953</strain>
    </source>
</reference>
<dbReference type="InterPro" id="IPR039420">
    <property type="entry name" value="WalR-like"/>
</dbReference>
<dbReference type="SUPFAM" id="SSF52172">
    <property type="entry name" value="CheY-like"/>
    <property type="match status" value="1"/>
</dbReference>
<evidence type="ECO:0000313" key="9">
    <source>
        <dbReference type="Proteomes" id="UP001501821"/>
    </source>
</evidence>
<dbReference type="PROSITE" id="PS50043">
    <property type="entry name" value="HTH_LUXR_2"/>
    <property type="match status" value="1"/>
</dbReference>
<dbReference type="PANTHER" id="PTHR43214:SF24">
    <property type="entry name" value="TRANSCRIPTIONAL REGULATORY PROTEIN NARL-RELATED"/>
    <property type="match status" value="1"/>
</dbReference>
<evidence type="ECO:0000259" key="7">
    <source>
        <dbReference type="PROSITE" id="PS50110"/>
    </source>
</evidence>
<dbReference type="RefSeq" id="WP_344771804.1">
    <property type="nucleotide sequence ID" value="NZ_BAABAH010000001.1"/>
</dbReference>
<keyword evidence="9" id="KW-1185">Reference proteome</keyword>
<name>A0ABP7HQF6_9ACTN</name>
<feature type="domain" description="HTH luxR-type" evidence="6">
    <location>
        <begin position="149"/>
        <end position="214"/>
    </location>
</feature>
<keyword evidence="3" id="KW-0238">DNA-binding</keyword>
<dbReference type="Proteomes" id="UP001501821">
    <property type="component" value="Unassembled WGS sequence"/>
</dbReference>
<accession>A0ABP7HQF6</accession>
<dbReference type="PANTHER" id="PTHR43214">
    <property type="entry name" value="TWO-COMPONENT RESPONSE REGULATOR"/>
    <property type="match status" value="1"/>
</dbReference>
<feature type="modified residue" description="4-aspartylphosphate" evidence="5">
    <location>
        <position position="60"/>
    </location>
</feature>
<evidence type="ECO:0000256" key="4">
    <source>
        <dbReference type="ARBA" id="ARBA00023163"/>
    </source>
</evidence>
<dbReference type="EMBL" id="BAABAH010000001">
    <property type="protein sequence ID" value="GAA3801852.1"/>
    <property type="molecule type" value="Genomic_DNA"/>
</dbReference>
<protein>
    <submittedName>
        <fullName evidence="8">Response regulator transcription factor</fullName>
    </submittedName>
</protein>
<dbReference type="PROSITE" id="PS50110">
    <property type="entry name" value="RESPONSE_REGULATORY"/>
    <property type="match status" value="1"/>
</dbReference>
<evidence type="ECO:0000313" key="8">
    <source>
        <dbReference type="EMBL" id="GAA3801852.1"/>
    </source>
</evidence>
<dbReference type="SMART" id="SM00448">
    <property type="entry name" value="REC"/>
    <property type="match status" value="1"/>
</dbReference>
<evidence type="ECO:0000259" key="6">
    <source>
        <dbReference type="PROSITE" id="PS50043"/>
    </source>
</evidence>
<gene>
    <name evidence="8" type="ORF">GCM10022242_01060</name>
</gene>
<dbReference type="InterPro" id="IPR011006">
    <property type="entry name" value="CheY-like_superfamily"/>
</dbReference>
<comment type="caution">
    <text evidence="8">The sequence shown here is derived from an EMBL/GenBank/DDBJ whole genome shotgun (WGS) entry which is preliminary data.</text>
</comment>
<dbReference type="InterPro" id="IPR058245">
    <property type="entry name" value="NreC/VraR/RcsB-like_REC"/>
</dbReference>
<evidence type="ECO:0000256" key="2">
    <source>
        <dbReference type="ARBA" id="ARBA00023015"/>
    </source>
</evidence>
<evidence type="ECO:0000256" key="5">
    <source>
        <dbReference type="PROSITE-ProRule" id="PRU00169"/>
    </source>
</evidence>
<proteinExistence type="predicted"/>
<dbReference type="CDD" id="cd17535">
    <property type="entry name" value="REC_NarL-like"/>
    <property type="match status" value="1"/>
</dbReference>
<sequence length="244" mass="26479">MPAASTIRVYLVDDHEIVRRGIASLIAALADDIEVVGQAATATVALPEILRLRPDVVVLDAQLPDGTGIELCREMRSLDPEIRGLILTSYDSEAAVSSAILAGASGYVLKQIDGTNLVSGIRLIAAGHSLIDPVMAARVQQQVEFHKSTLELISELTPRQTKILFLIGEGLTNRQIGERLFLAEKTVKNHVTGLLSRLGVETRMQAALLANRVRNDYQPAPLPRREDLRPASVDIVIPDRRTAG</sequence>
<dbReference type="Pfam" id="PF00196">
    <property type="entry name" value="GerE"/>
    <property type="match status" value="1"/>
</dbReference>
<evidence type="ECO:0000256" key="3">
    <source>
        <dbReference type="ARBA" id="ARBA00023125"/>
    </source>
</evidence>
<dbReference type="InterPro" id="IPR001789">
    <property type="entry name" value="Sig_transdc_resp-reg_receiver"/>
</dbReference>
<keyword evidence="1 5" id="KW-0597">Phosphoprotein</keyword>
<dbReference type="Gene3D" id="3.40.50.2300">
    <property type="match status" value="1"/>
</dbReference>
<dbReference type="Pfam" id="PF00072">
    <property type="entry name" value="Response_reg"/>
    <property type="match status" value="1"/>
</dbReference>